<dbReference type="RefSeq" id="WP_123695605.1">
    <property type="nucleotide sequence ID" value="NZ_AP019700.1"/>
</dbReference>
<dbReference type="PANTHER" id="PTHR13847">
    <property type="entry name" value="SARCOSINE DEHYDROGENASE-RELATED"/>
    <property type="match status" value="1"/>
</dbReference>
<dbReference type="OrthoDB" id="7421214at2"/>
<evidence type="ECO:0000313" key="4">
    <source>
        <dbReference type="Proteomes" id="UP000278222"/>
    </source>
</evidence>
<dbReference type="InterPro" id="IPR006076">
    <property type="entry name" value="FAD-dep_OxRdtase"/>
</dbReference>
<dbReference type="GO" id="GO:0016491">
    <property type="term" value="F:oxidoreductase activity"/>
    <property type="evidence" value="ECO:0007669"/>
    <property type="project" value="UniProtKB-KW"/>
</dbReference>
<evidence type="ECO:0000313" key="3">
    <source>
        <dbReference type="EMBL" id="ROP81091.1"/>
    </source>
</evidence>
<dbReference type="AlphaFoldDB" id="A0A3N1KJT2"/>
<dbReference type="Gene3D" id="3.30.9.10">
    <property type="entry name" value="D-Amino Acid Oxidase, subunit A, domain 2"/>
    <property type="match status" value="1"/>
</dbReference>
<dbReference type="GO" id="GO:0005737">
    <property type="term" value="C:cytoplasm"/>
    <property type="evidence" value="ECO:0007669"/>
    <property type="project" value="TreeGrafter"/>
</dbReference>
<dbReference type="Proteomes" id="UP000278222">
    <property type="component" value="Unassembled WGS sequence"/>
</dbReference>
<protein>
    <submittedName>
        <fullName evidence="3">D-arginine dehydrogenase</fullName>
    </submittedName>
</protein>
<comment type="caution">
    <text evidence="3">The sequence shown here is derived from an EMBL/GenBank/DDBJ whole genome shotgun (WGS) entry which is preliminary data.</text>
</comment>
<organism evidence="3 4">
    <name type="scientific">Stella humosa</name>
    <dbReference type="NCBI Taxonomy" id="94"/>
    <lineage>
        <taxon>Bacteria</taxon>
        <taxon>Pseudomonadati</taxon>
        <taxon>Pseudomonadota</taxon>
        <taxon>Alphaproteobacteria</taxon>
        <taxon>Rhodospirillales</taxon>
        <taxon>Stellaceae</taxon>
        <taxon>Stella</taxon>
    </lineage>
</organism>
<dbReference type="Pfam" id="PF01266">
    <property type="entry name" value="DAO"/>
    <property type="match status" value="1"/>
</dbReference>
<name>A0A3N1KJT2_9PROT</name>
<proteinExistence type="predicted"/>
<keyword evidence="1" id="KW-0560">Oxidoreductase</keyword>
<dbReference type="SUPFAM" id="SSF51905">
    <property type="entry name" value="FAD/NAD(P)-binding domain"/>
    <property type="match status" value="1"/>
</dbReference>
<dbReference type="Gene3D" id="3.50.50.60">
    <property type="entry name" value="FAD/NAD(P)-binding domain"/>
    <property type="match status" value="1"/>
</dbReference>
<dbReference type="PANTHER" id="PTHR13847:SF287">
    <property type="entry name" value="FAD-DEPENDENT OXIDOREDUCTASE DOMAIN-CONTAINING PROTEIN 1"/>
    <property type="match status" value="1"/>
</dbReference>
<sequence>METDFIVIGGGVAGASAGCELAAHGRVVVLEREDAPGYHTTGRSAALYTENYGNRVIRILTIASKPFFDRQGFLSPRGVLFVGNAAQGASIDRALADGKAFPQTFEEISKADALRLLPILQPDYFTRAIHEPDATDMDVHGIHQAFLKGLRDRGGQLVTATGDAIARPVGSGWEVETRQGTFRAPVVVNAAGAWADVVARAAGVRPIGLVPKRRTAITFDAPAETPVHGWPMGLDIDETFYFKPEAGRVLASPADETPSEPCDAQPDEYDIAVCVDRIEQATTLKVRRITHKWAGLRSFVADKTPVVGEAPEAPGFFWCAGQGGYGIMTSPAMGRAVAAIVTSGDLPEDLAAMGLAAAELAPGRLFGA</sequence>
<gene>
    <name evidence="3" type="ORF">EDC65_5426</name>
</gene>
<feature type="domain" description="FAD dependent oxidoreductase" evidence="2">
    <location>
        <begin position="4"/>
        <end position="339"/>
    </location>
</feature>
<reference evidence="3 4" key="1">
    <citation type="submission" date="2018-11" db="EMBL/GenBank/DDBJ databases">
        <title>Genomic Encyclopedia of Type Strains, Phase IV (KMG-IV): sequencing the most valuable type-strain genomes for metagenomic binning, comparative biology and taxonomic classification.</title>
        <authorList>
            <person name="Goeker M."/>
        </authorList>
    </citation>
    <scope>NUCLEOTIDE SEQUENCE [LARGE SCALE GENOMIC DNA]</scope>
    <source>
        <strain evidence="3 4">DSM 5900</strain>
    </source>
</reference>
<keyword evidence="4" id="KW-1185">Reference proteome</keyword>
<dbReference type="InterPro" id="IPR036188">
    <property type="entry name" value="FAD/NAD-bd_sf"/>
</dbReference>
<evidence type="ECO:0000256" key="1">
    <source>
        <dbReference type="ARBA" id="ARBA00023002"/>
    </source>
</evidence>
<accession>A0A3N1KJT2</accession>
<dbReference type="EMBL" id="RJKX01000019">
    <property type="protein sequence ID" value="ROP81091.1"/>
    <property type="molecule type" value="Genomic_DNA"/>
</dbReference>
<evidence type="ECO:0000259" key="2">
    <source>
        <dbReference type="Pfam" id="PF01266"/>
    </source>
</evidence>